<keyword evidence="3" id="KW-1185">Reference proteome</keyword>
<name>A0ABV1W9W7_9ACTN</name>
<keyword evidence="1" id="KW-1133">Transmembrane helix</keyword>
<accession>A0ABV1W9W7</accession>
<evidence type="ECO:0000313" key="2">
    <source>
        <dbReference type="EMBL" id="MER6980553.1"/>
    </source>
</evidence>
<reference evidence="2 3" key="1">
    <citation type="submission" date="2024-06" db="EMBL/GenBank/DDBJ databases">
        <title>The Natural Products Discovery Center: Release of the First 8490 Sequenced Strains for Exploring Actinobacteria Biosynthetic Diversity.</title>
        <authorList>
            <person name="Kalkreuter E."/>
            <person name="Kautsar S.A."/>
            <person name="Yang D."/>
            <person name="Bader C.D."/>
            <person name="Teijaro C.N."/>
            <person name="Fluegel L."/>
            <person name="Davis C.M."/>
            <person name="Simpson J.R."/>
            <person name="Lauterbach L."/>
            <person name="Steele A.D."/>
            <person name="Gui C."/>
            <person name="Meng S."/>
            <person name="Li G."/>
            <person name="Viehrig K."/>
            <person name="Ye F."/>
            <person name="Su P."/>
            <person name="Kiefer A.F."/>
            <person name="Nichols A."/>
            <person name="Cepeda A.J."/>
            <person name="Yan W."/>
            <person name="Fan B."/>
            <person name="Jiang Y."/>
            <person name="Adhikari A."/>
            <person name="Zheng C.-J."/>
            <person name="Schuster L."/>
            <person name="Cowan T.M."/>
            <person name="Smanski M.J."/>
            <person name="Chevrette M.G."/>
            <person name="De Carvalho L.P.S."/>
            <person name="Shen B."/>
        </authorList>
    </citation>
    <scope>NUCLEOTIDE SEQUENCE [LARGE SCALE GENOMIC DNA]</scope>
    <source>
        <strain evidence="2 3">NPDC000634</strain>
    </source>
</reference>
<evidence type="ECO:0000313" key="3">
    <source>
        <dbReference type="Proteomes" id="UP001458415"/>
    </source>
</evidence>
<organism evidence="2 3">
    <name type="scientific">Streptomyces carpinensis</name>
    <dbReference type="NCBI Taxonomy" id="66369"/>
    <lineage>
        <taxon>Bacteria</taxon>
        <taxon>Bacillati</taxon>
        <taxon>Actinomycetota</taxon>
        <taxon>Actinomycetes</taxon>
        <taxon>Kitasatosporales</taxon>
        <taxon>Streptomycetaceae</taxon>
        <taxon>Streptomyces</taxon>
    </lineage>
</organism>
<dbReference type="Proteomes" id="UP001458415">
    <property type="component" value="Unassembled WGS sequence"/>
</dbReference>
<dbReference type="RefSeq" id="WP_086728875.1">
    <property type="nucleotide sequence ID" value="NZ_MUBM01000268.1"/>
</dbReference>
<proteinExistence type="predicted"/>
<sequence length="79" mass="8839">MTPKKYRCNACRTTSPLCFTDSALHREKMRHRYLAHTGHRPDGERIIDVPVASLFDIPRGQVIATVILLLAVAAVVLAR</sequence>
<keyword evidence="1" id="KW-0812">Transmembrane</keyword>
<feature type="transmembrane region" description="Helical" evidence="1">
    <location>
        <begin position="60"/>
        <end position="78"/>
    </location>
</feature>
<comment type="caution">
    <text evidence="2">The sequence shown here is derived from an EMBL/GenBank/DDBJ whole genome shotgun (WGS) entry which is preliminary data.</text>
</comment>
<keyword evidence="1" id="KW-0472">Membrane</keyword>
<dbReference type="EMBL" id="JBEPCU010000573">
    <property type="protein sequence ID" value="MER6980553.1"/>
    <property type="molecule type" value="Genomic_DNA"/>
</dbReference>
<gene>
    <name evidence="2" type="ORF">ABT317_27175</name>
</gene>
<protein>
    <submittedName>
        <fullName evidence="2">Uncharacterized protein</fullName>
    </submittedName>
</protein>
<evidence type="ECO:0000256" key="1">
    <source>
        <dbReference type="SAM" id="Phobius"/>
    </source>
</evidence>